<evidence type="ECO:0000313" key="3">
    <source>
        <dbReference type="Proteomes" id="UP000053105"/>
    </source>
</evidence>
<reference evidence="2 3" key="1">
    <citation type="submission" date="2015-07" db="EMBL/GenBank/DDBJ databases">
        <title>The genome of Melipona quadrifasciata.</title>
        <authorList>
            <person name="Pan H."/>
            <person name="Kapheim K."/>
        </authorList>
    </citation>
    <scope>NUCLEOTIDE SEQUENCE [LARGE SCALE GENOMIC DNA]</scope>
    <source>
        <strain evidence="2">0111107301</strain>
        <tissue evidence="2">Whole body</tissue>
    </source>
</reference>
<accession>A0A0M9A716</accession>
<proteinExistence type="predicted"/>
<feature type="compositionally biased region" description="Polar residues" evidence="1">
    <location>
        <begin position="392"/>
        <end position="411"/>
    </location>
</feature>
<dbReference type="Proteomes" id="UP000053105">
    <property type="component" value="Unassembled WGS sequence"/>
</dbReference>
<feature type="region of interest" description="Disordered" evidence="1">
    <location>
        <begin position="380"/>
        <end position="411"/>
    </location>
</feature>
<organism evidence="2 3">
    <name type="scientific">Melipona quadrifasciata</name>
    <dbReference type="NCBI Taxonomy" id="166423"/>
    <lineage>
        <taxon>Eukaryota</taxon>
        <taxon>Metazoa</taxon>
        <taxon>Ecdysozoa</taxon>
        <taxon>Arthropoda</taxon>
        <taxon>Hexapoda</taxon>
        <taxon>Insecta</taxon>
        <taxon>Pterygota</taxon>
        <taxon>Neoptera</taxon>
        <taxon>Endopterygota</taxon>
        <taxon>Hymenoptera</taxon>
        <taxon>Apocrita</taxon>
        <taxon>Aculeata</taxon>
        <taxon>Apoidea</taxon>
        <taxon>Anthophila</taxon>
        <taxon>Apidae</taxon>
        <taxon>Melipona</taxon>
    </lineage>
</organism>
<feature type="region of interest" description="Disordered" evidence="1">
    <location>
        <begin position="300"/>
        <end position="323"/>
    </location>
</feature>
<evidence type="ECO:0000256" key="1">
    <source>
        <dbReference type="SAM" id="MobiDB-lite"/>
    </source>
</evidence>
<protein>
    <submittedName>
        <fullName evidence="2">Uncharacterized protein</fullName>
    </submittedName>
</protein>
<keyword evidence="3" id="KW-1185">Reference proteome</keyword>
<gene>
    <name evidence="2" type="ORF">WN51_10345</name>
</gene>
<evidence type="ECO:0000313" key="2">
    <source>
        <dbReference type="EMBL" id="KOX78537.1"/>
    </source>
</evidence>
<name>A0A0M9A716_9HYME</name>
<dbReference type="EMBL" id="KQ435721">
    <property type="protein sequence ID" value="KOX78537.1"/>
    <property type="molecule type" value="Genomic_DNA"/>
</dbReference>
<sequence>MSEGVKLGRLNGGTVERKCGCATEPIEKRRTSRESLHANKLDISDLERGTIIEPASNIVENIGPARSSPAPSRGEANQIRIRDTFGTIVAQSLCQEKEMVSNLNLTLRNYPAHVPNQWYRLSIPSPEKGIEAKMNKARAKLEVLIWRDGREGKGWEPLSTMKPLETWNVSRGNSIFKSNSLDTDLSDAKSSANSDSEFGLASSITEIGNKDPRITRIALRCTEEKFKQRRKKTRVIDRILYIIPENVEKNIASSWRGGTKFHISQRKLTREMCREVPQPCRECQGLRIADSWRGRTFWKGEDKTIEPHPRSSNEESTKEEKKPFILSVRVESNTRKNFVSQIQAEQTTDSTGTNINARDLKQIELKPKSNVYLTCPKCKSPPSSFPQAPSIRATSSYLASTNKRSVTQFRK</sequence>
<dbReference type="AlphaFoldDB" id="A0A0M9A716"/>